<evidence type="ECO:0000256" key="1">
    <source>
        <dbReference type="ARBA" id="ARBA00022490"/>
    </source>
</evidence>
<dbReference type="OrthoDB" id="9805006at2"/>
<evidence type="ECO:0000313" key="6">
    <source>
        <dbReference type="EMBL" id="EFE28409.1"/>
    </source>
</evidence>
<dbReference type="PANTHER" id="PTHR33867">
    <property type="entry name" value="RIBOSOME MATURATION FACTOR RIMP"/>
    <property type="match status" value="1"/>
</dbReference>
<keyword evidence="2 3" id="KW-0690">Ribosome biogenesis</keyword>
<protein>
    <recommendedName>
        <fullName evidence="3">Ribosome maturation factor RimP</fullName>
    </recommendedName>
</protein>
<comment type="similarity">
    <text evidence="3">Belongs to the RimP family.</text>
</comment>
<dbReference type="SUPFAM" id="SSF74942">
    <property type="entry name" value="YhbC-like, C-terminal domain"/>
    <property type="match status" value="1"/>
</dbReference>
<dbReference type="PANTHER" id="PTHR33867:SF1">
    <property type="entry name" value="RIBOSOME MATURATION FACTOR RIMP"/>
    <property type="match status" value="1"/>
</dbReference>
<feature type="domain" description="Ribosome maturation factor RimP N-terminal" evidence="4">
    <location>
        <begin position="19"/>
        <end position="82"/>
    </location>
</feature>
<keyword evidence="1 3" id="KW-0963">Cytoplasm</keyword>
<comment type="subcellular location">
    <subcellularLocation>
        <location evidence="3">Cytoplasm</location>
    </subcellularLocation>
</comment>
<proteinExistence type="inferred from homology"/>
<dbReference type="eggNOG" id="COG0779">
    <property type="taxonomic scope" value="Bacteria"/>
</dbReference>
<reference evidence="7" key="1">
    <citation type="submission" date="2010-12" db="EMBL/GenBank/DDBJ databases">
        <title>The genome sequence of Filifactor alocis strain ATCC 35896.</title>
        <authorList>
            <consortium name="The Broad Institute Genome Sequencing Platform"/>
            <person name="Ward D."/>
            <person name="Earl A."/>
            <person name="Feldgarden M."/>
            <person name="Young S.K."/>
            <person name="Gargeya S."/>
            <person name="Zeng Q."/>
            <person name="Alvarado L."/>
            <person name="Berlin A."/>
            <person name="Bochicchio J."/>
            <person name="Chapman S.B."/>
            <person name="Chen Z."/>
            <person name="Freedman E."/>
            <person name="Gellesch M."/>
            <person name="Goldberg J."/>
            <person name="Griggs A."/>
            <person name="Gujja S."/>
            <person name="Heilman E."/>
            <person name="Heiman D."/>
            <person name="Howarth C."/>
            <person name="Mehta T."/>
            <person name="Neiman D."/>
            <person name="Pearson M."/>
            <person name="Roberts A."/>
            <person name="Saif S."/>
            <person name="Shea T."/>
            <person name="Shenoy N."/>
            <person name="Sisk P."/>
            <person name="Stolte C."/>
            <person name="Sykes S."/>
            <person name="White J."/>
            <person name="Yandava C."/>
            <person name="Izard J."/>
            <person name="Blanton J.M."/>
            <person name="Baranova O.V."/>
            <person name="Tanner A.C."/>
            <person name="Dewhirst F.E."/>
            <person name="Haas B."/>
            <person name="Nusbaum C."/>
            <person name="Birren B."/>
        </authorList>
    </citation>
    <scope>NUCLEOTIDE SEQUENCE [LARGE SCALE GENOMIC DNA]</scope>
    <source>
        <strain evidence="7">ATCC 35896 / D40 B5</strain>
    </source>
</reference>
<comment type="function">
    <text evidence="3">Required for maturation of 30S ribosomal subunits.</text>
</comment>
<dbReference type="RefSeq" id="WP_014261983.1">
    <property type="nucleotide sequence ID" value="NC_016630.1"/>
</dbReference>
<dbReference type="InterPro" id="IPR036847">
    <property type="entry name" value="RimP_C_sf"/>
</dbReference>
<gene>
    <name evidence="3" type="primary">rimP</name>
    <name evidence="6" type="ordered locus">HMPREF0389_00324</name>
</gene>
<dbReference type="Proteomes" id="UP000007468">
    <property type="component" value="Chromosome"/>
</dbReference>
<dbReference type="InterPro" id="IPR003728">
    <property type="entry name" value="Ribosome_maturation_RimP"/>
</dbReference>
<dbReference type="KEGG" id="faa:HMPREF0389_00324"/>
<evidence type="ECO:0000256" key="2">
    <source>
        <dbReference type="ARBA" id="ARBA00022517"/>
    </source>
</evidence>
<dbReference type="InterPro" id="IPR028998">
    <property type="entry name" value="RimP_C"/>
</dbReference>
<dbReference type="InterPro" id="IPR035956">
    <property type="entry name" value="RimP_N_sf"/>
</dbReference>
<keyword evidence="7" id="KW-1185">Reference proteome</keyword>
<dbReference type="EMBL" id="CP002390">
    <property type="protein sequence ID" value="EFE28409.1"/>
    <property type="molecule type" value="Genomic_DNA"/>
</dbReference>
<dbReference type="Pfam" id="PF02576">
    <property type="entry name" value="RimP_N"/>
    <property type="match status" value="1"/>
</dbReference>
<dbReference type="InterPro" id="IPR028989">
    <property type="entry name" value="RimP_N"/>
</dbReference>
<evidence type="ECO:0000313" key="7">
    <source>
        <dbReference type="Proteomes" id="UP000007468"/>
    </source>
</evidence>
<dbReference type="GO" id="GO:0005829">
    <property type="term" value="C:cytosol"/>
    <property type="evidence" value="ECO:0007669"/>
    <property type="project" value="TreeGrafter"/>
</dbReference>
<dbReference type="HAMAP" id="MF_01077">
    <property type="entry name" value="RimP"/>
    <property type="match status" value="1"/>
</dbReference>
<organism evidence="6 7">
    <name type="scientific">Filifactor alocis (strain ATCC 35896 / CCUG 47790 / D40 B5)</name>
    <name type="common">Fusobacterium alocis</name>
    <dbReference type="NCBI Taxonomy" id="546269"/>
    <lineage>
        <taxon>Bacteria</taxon>
        <taxon>Bacillati</taxon>
        <taxon>Bacillota</taxon>
        <taxon>Clostridia</taxon>
        <taxon>Peptostreptococcales</taxon>
        <taxon>Filifactoraceae</taxon>
        <taxon>Filifactor</taxon>
    </lineage>
</organism>
<dbReference type="Gene3D" id="2.30.30.180">
    <property type="entry name" value="Ribosome maturation factor RimP, C-terminal domain"/>
    <property type="match status" value="1"/>
</dbReference>
<dbReference type="PATRIC" id="fig|546269.5.peg.332"/>
<dbReference type="AlphaFoldDB" id="D6GRW8"/>
<dbReference type="SUPFAM" id="SSF75420">
    <property type="entry name" value="YhbC-like, N-terminal domain"/>
    <property type="match status" value="1"/>
</dbReference>
<evidence type="ECO:0000259" key="4">
    <source>
        <dbReference type="Pfam" id="PF02576"/>
    </source>
</evidence>
<dbReference type="GO" id="GO:0000028">
    <property type="term" value="P:ribosomal small subunit assembly"/>
    <property type="evidence" value="ECO:0007669"/>
    <property type="project" value="TreeGrafter"/>
</dbReference>
<evidence type="ECO:0000256" key="3">
    <source>
        <dbReference type="HAMAP-Rule" id="MF_01077"/>
    </source>
</evidence>
<evidence type="ECO:0000259" key="5">
    <source>
        <dbReference type="Pfam" id="PF17384"/>
    </source>
</evidence>
<dbReference type="FunFam" id="3.30.300.70:FF:000001">
    <property type="entry name" value="Ribosome maturation factor RimP"/>
    <property type="match status" value="1"/>
</dbReference>
<feature type="domain" description="Ribosome maturation factor RimP C-terminal" evidence="5">
    <location>
        <begin position="86"/>
        <end position="152"/>
    </location>
</feature>
<dbReference type="STRING" id="546269.HMPREF0389_00324"/>
<accession>D6GRW8</accession>
<dbReference type="GO" id="GO:0006412">
    <property type="term" value="P:translation"/>
    <property type="evidence" value="ECO:0007669"/>
    <property type="project" value="TreeGrafter"/>
</dbReference>
<name>D6GRW8_FILAD</name>
<dbReference type="CDD" id="cd01734">
    <property type="entry name" value="YlxS_C"/>
    <property type="match status" value="1"/>
</dbReference>
<dbReference type="Gene3D" id="3.30.300.70">
    <property type="entry name" value="RimP-like superfamily, N-terminal"/>
    <property type="match status" value="1"/>
</dbReference>
<dbReference type="Pfam" id="PF17384">
    <property type="entry name" value="DUF150_C"/>
    <property type="match status" value="1"/>
</dbReference>
<sequence length="152" mass="17404">MSKRIAVQIEELFLSVLDEKYELVDVEYVKEGAFYYLRVFVDKDGGLDIDEISDITRVLNKLLDEKDPIQQQYFLEVSTPGLGRALKKERDFIRESGKEIELKLYQPVNGQKELSGVLIGLDETGNIVIQSEDEQLCLSKKDIASIKLKVDF</sequence>